<accession>A0A1Z1WQN9</accession>
<gene>
    <name evidence="1" type="ORF">SMD44_08240</name>
</gene>
<proteinExistence type="predicted"/>
<reference evidence="1 2" key="1">
    <citation type="submission" date="2017-05" db="EMBL/GenBank/DDBJ databases">
        <title>Streptomyces alboflavus Genome sequencing and assembly.</title>
        <authorList>
            <person name="Wang Y."/>
            <person name="Du B."/>
            <person name="Ding Y."/>
            <person name="Liu H."/>
            <person name="Hou Q."/>
            <person name="Liu K."/>
            <person name="Wang C."/>
            <person name="Yao L."/>
        </authorList>
    </citation>
    <scope>NUCLEOTIDE SEQUENCE [LARGE SCALE GENOMIC DNA]</scope>
    <source>
        <strain evidence="1 2">MDJK44</strain>
    </source>
</reference>
<keyword evidence="2" id="KW-1185">Reference proteome</keyword>
<dbReference type="KEGG" id="salf:SMD44_08240"/>
<dbReference type="Proteomes" id="UP000195880">
    <property type="component" value="Chromosome"/>
</dbReference>
<dbReference type="AlphaFoldDB" id="A0A1Z1WQN9"/>
<evidence type="ECO:0000313" key="2">
    <source>
        <dbReference type="Proteomes" id="UP000195880"/>
    </source>
</evidence>
<organism evidence="1 2">
    <name type="scientific">Streptomyces alboflavus</name>
    <dbReference type="NCBI Taxonomy" id="67267"/>
    <lineage>
        <taxon>Bacteria</taxon>
        <taxon>Bacillati</taxon>
        <taxon>Actinomycetota</taxon>
        <taxon>Actinomycetes</taxon>
        <taxon>Kitasatosporales</taxon>
        <taxon>Streptomycetaceae</taxon>
        <taxon>Streptomyces</taxon>
    </lineage>
</organism>
<dbReference type="EMBL" id="CP021748">
    <property type="protein sequence ID" value="ARX88753.1"/>
    <property type="molecule type" value="Genomic_DNA"/>
</dbReference>
<protein>
    <submittedName>
        <fullName evidence="1">Uncharacterized protein</fullName>
    </submittedName>
</protein>
<name>A0A1Z1WQN9_9ACTN</name>
<evidence type="ECO:0000313" key="1">
    <source>
        <dbReference type="EMBL" id="ARX88753.1"/>
    </source>
</evidence>
<sequence>MTTPSPSVSTRALPPRSTCEVYGSHTAHASTLPALNAASASAGCRYLTETSLSVSPAFLREASS</sequence>